<sequence>MHIHRTVALLYAFIVLIPLTGFAAESLTFEKDVRPIMKAHCFHCHGESGVKEGMLDVRLRHWILAGGDSGEAIQPGEPDESLLFERVVSGDMPPGDKNLSDADIATLREWIVQGAKTARDEPESLDDGDYITEEERDFWSFQPIVRPDVPQFENQTVDNPIDAFILKRLKQEGLSFSATADRYTLIRRLTFDLWGLPPEPEMVDQFIHDPSPDAYANLVDRLLSSPRYGERWGRHWLDVAGYADSDGYTNRDIEREFAYFYRDYVIDSFNDDKPLDQFVREQLAGDELDAEAGGSDSMTPERMARLAATGFLRMAADGTGSGGIDRDLAVNTTIADTIDIVSTSLLGLTVGCARCHDHRHDPISQADYHRFRAIFDPALDWKKWKAPMQRRVSMYTDEDKRLRAAVEERAKEATAARNQRQQEHIDRTLYEELLVVPDEVREQLKAAYQTEKAKRTPEQIALLEEYPSVGNITPGSLYLYAQQRARRAGDIEKAAAERESRYIAEAQQQQLAKVPAEKRGAVEALIAVAPESRTEAQQALAAEYPEVFVTAESLATINAERFAELKRYRDAAAICRATDAKTELAEMQAGIVEIRSTAPKEKFLRVLTEPANHTPDSHLFIRGDHKQLGQKLPPDELTVLKSFTPVKIEVNDPNRPTTGRRLAYARHLTNGKHPLLARVLMNRVWLHHFGHGIVDTPGDFGYLGAKPTHPELLDWLADELMRGGWSLKRMHRMILLTTTYTQDSLRSEELDRIDPDNRLYARMSIRRLESEAIRDAVLLASGVMTDTLHGPPVPVKEDAVGQIVLGEQKLDGERKPTGEDKDFEGLSRRSIYVQVRRSRPLAVLEAFDIATVAPNCTQRNFSNVAPQSLLMMNSQFAIEHAEKLADRLIQADSEVSQQLSLAWKHCFGKTIENSVLVELMEFVDQQTSVFRARDAKLAPEAAHRLALATACQAMFSSNEFLYVD</sequence>
<dbReference type="AlphaFoldDB" id="A0A5C6BZL8"/>
<proteinExistence type="predicted"/>
<protein>
    <submittedName>
        <fullName evidence="4">Planctomycete cytochrome C</fullName>
    </submittedName>
</protein>
<name>A0A5C6BZL8_9BACT</name>
<dbReference type="RefSeq" id="WP_146597234.1">
    <property type="nucleotide sequence ID" value="NZ_SJPT01000013.1"/>
</dbReference>
<dbReference type="Pfam" id="PF07587">
    <property type="entry name" value="PSD1"/>
    <property type="match status" value="1"/>
</dbReference>
<dbReference type="Pfam" id="PF07583">
    <property type="entry name" value="PSCyt2"/>
    <property type="match status" value="1"/>
</dbReference>
<dbReference type="InterPro" id="IPR036909">
    <property type="entry name" value="Cyt_c-like_dom_sf"/>
</dbReference>
<evidence type="ECO:0000259" key="2">
    <source>
        <dbReference type="Pfam" id="PF07587"/>
    </source>
</evidence>
<evidence type="ECO:0000313" key="5">
    <source>
        <dbReference type="Proteomes" id="UP000316304"/>
    </source>
</evidence>
<keyword evidence="5" id="KW-1185">Reference proteome</keyword>
<gene>
    <name evidence="4" type="ORF">Pla52o_53080</name>
</gene>
<feature type="domain" description="DUF1553" evidence="2">
    <location>
        <begin position="660"/>
        <end position="921"/>
    </location>
</feature>
<feature type="domain" description="Cytochrome C Planctomycete-type" evidence="3">
    <location>
        <begin position="41"/>
        <end position="96"/>
    </location>
</feature>
<organism evidence="4 5">
    <name type="scientific">Novipirellula galeiformis</name>
    <dbReference type="NCBI Taxonomy" id="2528004"/>
    <lineage>
        <taxon>Bacteria</taxon>
        <taxon>Pseudomonadati</taxon>
        <taxon>Planctomycetota</taxon>
        <taxon>Planctomycetia</taxon>
        <taxon>Pirellulales</taxon>
        <taxon>Pirellulaceae</taxon>
        <taxon>Novipirellula</taxon>
    </lineage>
</organism>
<dbReference type="GO" id="GO:0020037">
    <property type="term" value="F:heme binding"/>
    <property type="evidence" value="ECO:0007669"/>
    <property type="project" value="InterPro"/>
</dbReference>
<feature type="domain" description="DUF1549" evidence="1">
    <location>
        <begin position="160"/>
        <end position="377"/>
    </location>
</feature>
<reference evidence="4 5" key="1">
    <citation type="submission" date="2019-02" db="EMBL/GenBank/DDBJ databases">
        <title>Deep-cultivation of Planctomycetes and their phenomic and genomic characterization uncovers novel biology.</title>
        <authorList>
            <person name="Wiegand S."/>
            <person name="Jogler M."/>
            <person name="Boedeker C."/>
            <person name="Pinto D."/>
            <person name="Vollmers J."/>
            <person name="Rivas-Marin E."/>
            <person name="Kohn T."/>
            <person name="Peeters S.H."/>
            <person name="Heuer A."/>
            <person name="Rast P."/>
            <person name="Oberbeckmann S."/>
            <person name="Bunk B."/>
            <person name="Jeske O."/>
            <person name="Meyerdierks A."/>
            <person name="Storesund J.E."/>
            <person name="Kallscheuer N."/>
            <person name="Luecker S."/>
            <person name="Lage O.M."/>
            <person name="Pohl T."/>
            <person name="Merkel B.J."/>
            <person name="Hornburger P."/>
            <person name="Mueller R.-W."/>
            <person name="Bruemmer F."/>
            <person name="Labrenz M."/>
            <person name="Spormann A.M."/>
            <person name="Op Den Camp H."/>
            <person name="Overmann J."/>
            <person name="Amann R."/>
            <person name="Jetten M.S.M."/>
            <person name="Mascher T."/>
            <person name="Medema M.H."/>
            <person name="Devos D.P."/>
            <person name="Kaster A.-K."/>
            <person name="Ovreas L."/>
            <person name="Rohde M."/>
            <person name="Galperin M.Y."/>
            <person name="Jogler C."/>
        </authorList>
    </citation>
    <scope>NUCLEOTIDE SEQUENCE [LARGE SCALE GENOMIC DNA]</scope>
    <source>
        <strain evidence="4 5">Pla52o</strain>
    </source>
</reference>
<dbReference type="InterPro" id="IPR022655">
    <property type="entry name" value="DUF1553"/>
</dbReference>
<dbReference type="SUPFAM" id="SSF46626">
    <property type="entry name" value="Cytochrome c"/>
    <property type="match status" value="1"/>
</dbReference>
<accession>A0A5C6BZL8</accession>
<evidence type="ECO:0000313" key="4">
    <source>
        <dbReference type="EMBL" id="TWU17302.1"/>
    </source>
</evidence>
<dbReference type="Proteomes" id="UP000316304">
    <property type="component" value="Unassembled WGS sequence"/>
</dbReference>
<dbReference type="PANTHER" id="PTHR35889">
    <property type="entry name" value="CYCLOINULO-OLIGOSACCHARIDE FRUCTANOTRANSFERASE-RELATED"/>
    <property type="match status" value="1"/>
</dbReference>
<dbReference type="InterPro" id="IPR011429">
    <property type="entry name" value="Cyt_c_Planctomycete-type"/>
</dbReference>
<dbReference type="Pfam" id="PF07635">
    <property type="entry name" value="PSCyt1"/>
    <property type="match status" value="1"/>
</dbReference>
<evidence type="ECO:0000259" key="1">
    <source>
        <dbReference type="Pfam" id="PF07583"/>
    </source>
</evidence>
<dbReference type="GO" id="GO:0009055">
    <property type="term" value="F:electron transfer activity"/>
    <property type="evidence" value="ECO:0007669"/>
    <property type="project" value="InterPro"/>
</dbReference>
<comment type="caution">
    <text evidence="4">The sequence shown here is derived from an EMBL/GenBank/DDBJ whole genome shotgun (WGS) entry which is preliminary data.</text>
</comment>
<dbReference type="PANTHER" id="PTHR35889:SF3">
    <property type="entry name" value="F-BOX DOMAIN-CONTAINING PROTEIN"/>
    <property type="match status" value="1"/>
</dbReference>
<dbReference type="EMBL" id="SJPT01000013">
    <property type="protein sequence ID" value="TWU17302.1"/>
    <property type="molecule type" value="Genomic_DNA"/>
</dbReference>
<evidence type="ECO:0000259" key="3">
    <source>
        <dbReference type="Pfam" id="PF07635"/>
    </source>
</evidence>
<dbReference type="OrthoDB" id="127107at2"/>
<dbReference type="InterPro" id="IPR011444">
    <property type="entry name" value="DUF1549"/>
</dbReference>